<protein>
    <recommendedName>
        <fullName evidence="3">Zinc ribbon domain-containing protein</fullName>
    </recommendedName>
</protein>
<dbReference type="AlphaFoldDB" id="A0A4D6HK07"/>
<reference evidence="1 2" key="1">
    <citation type="journal article" date="2019" name="Nat. Commun.">
        <title>A new type of DNA phosphorothioation-based antiviral system in archaea.</title>
        <authorList>
            <person name="Xiong L."/>
            <person name="Liu S."/>
            <person name="Chen S."/>
            <person name="Xiao Y."/>
            <person name="Zhu B."/>
            <person name="Gao Y."/>
            <person name="Zhang Y."/>
            <person name="Chen B."/>
            <person name="Luo J."/>
            <person name="Deng Z."/>
            <person name="Chen X."/>
            <person name="Wang L."/>
            <person name="Chen S."/>
        </authorList>
    </citation>
    <scope>NUCLEOTIDE SEQUENCE [LARGE SCALE GENOMIC DNA]</scope>
    <source>
        <strain evidence="1 2">JCM 10635</strain>
    </source>
</reference>
<evidence type="ECO:0008006" key="3">
    <source>
        <dbReference type="Google" id="ProtNLM"/>
    </source>
</evidence>
<accession>A0A4D6HK07</accession>
<dbReference type="EMBL" id="CP031305">
    <property type="protein sequence ID" value="QCC54279.1"/>
    <property type="molecule type" value="Genomic_DNA"/>
</dbReference>
<evidence type="ECO:0000313" key="1">
    <source>
        <dbReference type="EMBL" id="QCC54279.1"/>
    </source>
</evidence>
<dbReference type="Proteomes" id="UP000296822">
    <property type="component" value="Chromosome"/>
</dbReference>
<dbReference type="KEGG" id="nbg:DV706_07125"/>
<organism evidence="1 2">
    <name type="scientific">Natronorubrum bangense</name>
    <dbReference type="NCBI Taxonomy" id="61858"/>
    <lineage>
        <taxon>Archaea</taxon>
        <taxon>Methanobacteriati</taxon>
        <taxon>Methanobacteriota</taxon>
        <taxon>Stenosarchaea group</taxon>
        <taxon>Halobacteria</taxon>
        <taxon>Halobacteriales</taxon>
        <taxon>Natrialbaceae</taxon>
        <taxon>Natronorubrum</taxon>
    </lineage>
</organism>
<gene>
    <name evidence="1" type="ORF">DV706_07125</name>
</gene>
<sequence>MPGVYRCDSCTAHFRASRKQCGVCGTSGIETDRETCPSCGTSFDESPFQQCPRCGSASIERVARD</sequence>
<evidence type="ECO:0000313" key="2">
    <source>
        <dbReference type="Proteomes" id="UP000296822"/>
    </source>
</evidence>
<name>A0A4D6HK07_9EURY</name>
<proteinExistence type="predicted"/>